<dbReference type="GO" id="GO:0034605">
    <property type="term" value="P:cellular response to heat"/>
    <property type="evidence" value="ECO:0007669"/>
    <property type="project" value="TreeGrafter"/>
</dbReference>
<dbReference type="Pfam" id="PF17871">
    <property type="entry name" value="AAA_lid_9"/>
    <property type="match status" value="1"/>
</dbReference>
<dbReference type="InterPro" id="IPR004176">
    <property type="entry name" value="Clp_R_N"/>
</dbReference>
<dbReference type="FunFam" id="3.40.50.300:FF:000010">
    <property type="entry name" value="Chaperone clpB 1, putative"/>
    <property type="match status" value="1"/>
</dbReference>
<dbReference type="SUPFAM" id="SSF52540">
    <property type="entry name" value="P-loop containing nucleoside triphosphate hydrolases"/>
    <property type="match status" value="2"/>
</dbReference>
<dbReference type="Pfam" id="PF02861">
    <property type="entry name" value="Clp_N"/>
    <property type="match status" value="1"/>
</dbReference>
<feature type="coiled-coil region" evidence="8">
    <location>
        <begin position="404"/>
        <end position="431"/>
    </location>
</feature>
<dbReference type="PROSITE" id="PS51903">
    <property type="entry name" value="CLP_R"/>
    <property type="match status" value="1"/>
</dbReference>
<evidence type="ECO:0000256" key="2">
    <source>
        <dbReference type="ARBA" id="ARBA00022737"/>
    </source>
</evidence>
<feature type="coiled-coil region" evidence="8">
    <location>
        <begin position="471"/>
        <end position="525"/>
    </location>
</feature>
<dbReference type="AlphaFoldDB" id="A0A7S3PJW6"/>
<keyword evidence="2 6" id="KW-0677">Repeat</keyword>
<dbReference type="PRINTS" id="PR00300">
    <property type="entry name" value="CLPPROTEASEA"/>
</dbReference>
<keyword evidence="3 7" id="KW-0547">Nucleotide-binding</keyword>
<accession>A0A7S3PJW6</accession>
<comment type="similarity">
    <text evidence="1 7">Belongs to the ClpA/ClpB family.</text>
</comment>
<dbReference type="InterPro" id="IPR050130">
    <property type="entry name" value="ClpA_ClpB"/>
</dbReference>
<dbReference type="CDD" id="cd19499">
    <property type="entry name" value="RecA-like_ClpB_Hsp104-like"/>
    <property type="match status" value="1"/>
</dbReference>
<dbReference type="Pfam" id="PF07724">
    <property type="entry name" value="AAA_2"/>
    <property type="match status" value="1"/>
</dbReference>
<dbReference type="SMART" id="SM01086">
    <property type="entry name" value="ClpB_D2-small"/>
    <property type="match status" value="1"/>
</dbReference>
<reference evidence="10" key="1">
    <citation type="submission" date="2021-01" db="EMBL/GenBank/DDBJ databases">
        <authorList>
            <person name="Corre E."/>
            <person name="Pelletier E."/>
            <person name="Niang G."/>
            <person name="Scheremetjew M."/>
            <person name="Finn R."/>
            <person name="Kale V."/>
            <person name="Holt S."/>
            <person name="Cochrane G."/>
            <person name="Meng A."/>
            <person name="Brown T."/>
            <person name="Cohen L."/>
        </authorList>
    </citation>
    <scope>NUCLEOTIDE SEQUENCE</scope>
    <source>
        <strain evidence="10">GSBS06</strain>
    </source>
</reference>
<keyword evidence="8" id="KW-0175">Coiled coil</keyword>
<name>A0A7S3PJW6_9STRA</name>
<dbReference type="Gene3D" id="1.10.8.60">
    <property type="match status" value="1"/>
</dbReference>
<evidence type="ECO:0000259" key="9">
    <source>
        <dbReference type="PROSITE" id="PS51903"/>
    </source>
</evidence>
<dbReference type="InterPro" id="IPR003959">
    <property type="entry name" value="ATPase_AAA_core"/>
</dbReference>
<dbReference type="SUPFAM" id="SSF81923">
    <property type="entry name" value="Double Clp-N motif"/>
    <property type="match status" value="1"/>
</dbReference>
<dbReference type="GO" id="GO:0005737">
    <property type="term" value="C:cytoplasm"/>
    <property type="evidence" value="ECO:0007669"/>
    <property type="project" value="TreeGrafter"/>
</dbReference>
<dbReference type="InterPro" id="IPR028299">
    <property type="entry name" value="ClpA/B_CS2"/>
</dbReference>
<dbReference type="FunFam" id="3.40.50.300:FF:000120">
    <property type="entry name" value="ATP-dependent chaperone ClpB"/>
    <property type="match status" value="1"/>
</dbReference>
<dbReference type="InterPro" id="IPR036628">
    <property type="entry name" value="Clp_N_dom_sf"/>
</dbReference>
<gene>
    <name evidence="10" type="ORF">ASTO00021_LOCUS11840</name>
</gene>
<dbReference type="InterPro" id="IPR003593">
    <property type="entry name" value="AAA+_ATPase"/>
</dbReference>
<dbReference type="PANTHER" id="PTHR11638">
    <property type="entry name" value="ATP-DEPENDENT CLP PROTEASE"/>
    <property type="match status" value="1"/>
</dbReference>
<protein>
    <recommendedName>
        <fullName evidence="9">Clp R domain-containing protein</fullName>
    </recommendedName>
</protein>
<dbReference type="InterPro" id="IPR001270">
    <property type="entry name" value="ClpA/B"/>
</dbReference>
<dbReference type="Pfam" id="PF00004">
    <property type="entry name" value="AAA"/>
    <property type="match status" value="1"/>
</dbReference>
<dbReference type="InterPro" id="IPR019489">
    <property type="entry name" value="Clp_ATPase_C"/>
</dbReference>
<dbReference type="InterPro" id="IPR018368">
    <property type="entry name" value="ClpA/B_CS1"/>
</dbReference>
<dbReference type="PROSITE" id="PS00871">
    <property type="entry name" value="CLPAB_2"/>
    <property type="match status" value="1"/>
</dbReference>
<feature type="domain" description="Clp R" evidence="9">
    <location>
        <begin position="3"/>
        <end position="145"/>
    </location>
</feature>
<evidence type="ECO:0000256" key="7">
    <source>
        <dbReference type="RuleBase" id="RU004432"/>
    </source>
</evidence>
<dbReference type="InterPro" id="IPR041546">
    <property type="entry name" value="ClpA/ClpB_AAA_lid"/>
</dbReference>
<dbReference type="FunFam" id="3.40.50.300:FF:000025">
    <property type="entry name" value="ATP-dependent Clp protease subunit"/>
    <property type="match status" value="1"/>
</dbReference>
<evidence type="ECO:0000256" key="3">
    <source>
        <dbReference type="ARBA" id="ARBA00022741"/>
    </source>
</evidence>
<dbReference type="GO" id="GO:0016887">
    <property type="term" value="F:ATP hydrolysis activity"/>
    <property type="evidence" value="ECO:0007669"/>
    <property type="project" value="InterPro"/>
</dbReference>
<dbReference type="PROSITE" id="PS00870">
    <property type="entry name" value="CLPAB_1"/>
    <property type="match status" value="1"/>
</dbReference>
<dbReference type="Gene3D" id="1.10.1780.10">
    <property type="entry name" value="Clp, N-terminal domain"/>
    <property type="match status" value="1"/>
</dbReference>
<dbReference type="Gene3D" id="3.40.50.300">
    <property type="entry name" value="P-loop containing nucleotide triphosphate hydrolases"/>
    <property type="match status" value="3"/>
</dbReference>
<keyword evidence="4 7" id="KW-0067">ATP-binding</keyword>
<dbReference type="InterPro" id="IPR027417">
    <property type="entry name" value="P-loop_NTPase"/>
</dbReference>
<dbReference type="EMBL" id="HBIN01015597">
    <property type="protein sequence ID" value="CAE0441718.1"/>
    <property type="molecule type" value="Transcribed_RNA"/>
</dbReference>
<keyword evidence="5 7" id="KW-0143">Chaperone</keyword>
<dbReference type="CDD" id="cd00009">
    <property type="entry name" value="AAA"/>
    <property type="match status" value="1"/>
</dbReference>
<dbReference type="Pfam" id="PF10431">
    <property type="entry name" value="ClpB_D2-small"/>
    <property type="match status" value="1"/>
</dbReference>
<organism evidence="10">
    <name type="scientific">Aplanochytrium stocchinoi</name>
    <dbReference type="NCBI Taxonomy" id="215587"/>
    <lineage>
        <taxon>Eukaryota</taxon>
        <taxon>Sar</taxon>
        <taxon>Stramenopiles</taxon>
        <taxon>Bigyra</taxon>
        <taxon>Labyrinthulomycetes</taxon>
        <taxon>Thraustochytrida</taxon>
        <taxon>Thraustochytriidae</taxon>
        <taxon>Aplanochytrium</taxon>
    </lineage>
</organism>
<evidence type="ECO:0000313" key="10">
    <source>
        <dbReference type="EMBL" id="CAE0441718.1"/>
    </source>
</evidence>
<dbReference type="GO" id="GO:0005524">
    <property type="term" value="F:ATP binding"/>
    <property type="evidence" value="ECO:0007669"/>
    <property type="project" value="UniProtKB-KW"/>
</dbReference>
<dbReference type="PANTHER" id="PTHR11638:SF18">
    <property type="entry name" value="HEAT SHOCK PROTEIN 104"/>
    <property type="match status" value="1"/>
</dbReference>
<evidence type="ECO:0000256" key="6">
    <source>
        <dbReference type="PROSITE-ProRule" id="PRU01251"/>
    </source>
</evidence>
<proteinExistence type="inferred from homology"/>
<evidence type="ECO:0000256" key="5">
    <source>
        <dbReference type="ARBA" id="ARBA00023186"/>
    </source>
</evidence>
<dbReference type="SMART" id="SM00382">
    <property type="entry name" value="AAA"/>
    <property type="match status" value="2"/>
</dbReference>
<evidence type="ECO:0000256" key="4">
    <source>
        <dbReference type="ARBA" id="ARBA00022840"/>
    </source>
</evidence>
<evidence type="ECO:0000256" key="1">
    <source>
        <dbReference type="ARBA" id="ARBA00008675"/>
    </source>
</evidence>
<evidence type="ECO:0000256" key="8">
    <source>
        <dbReference type="SAM" id="Coils"/>
    </source>
</evidence>
<sequence>MNPNKWTDSVVQVVQAAQELAEEKKQALIQPPHIGVALLKEESGLSKMLVEKAGGNFQQLLAELELAVAKFPSQDPAPDNVSASSALVKLFREADGFSKKVGDSFISVDQVLRALSNEPSVKELFKRAGVDRKTLDTTVSDMRGSGKVDTKSAENTFDALSKYARNLVDDARDGKLDPVIGRDREIARGIRILARRTKNNPILIGEPGTGKTAIVEGLAQRIFRGDVPETLQDCQIWSLDMGALVAGAKYRGEFEERLKAVLKEVGEAEGRIILFIDEIHLVLGAGKADGAMDAANLLKPMLARGQLRCIGATTLDEYRQHLEKDKAFARRFQQVLVEEPSVEDTVSILRGLRDSYESHHGVRIADASLVLAAKLAKRYVTTRFLPDSAIDLVDEAAAHIRVQLDSQPEQIDRLERRKLQLEVEETALKGEKDNASKRRLEACRKELAAINEELRPLLLQHQAEKSRMDEIRRLRSKIQEVQQKMVVAERNRDLSRVADLRYGAIPELTSQLEKLTAEDAAMKENEKDERLLTEEVNPDDIADVVSRWTGIPAGKLTSSETQKLLLLEERLSKRVIGQHEAVKVVSDAIIRSRAGLAPATRPQGSFLFLGPTGVGKTELAKGLATELFDDENNIVRIDMSEYMEKHAVSRLIGAPPGYVGHDEGGQLTEAVRRRPYSVVLFDEVEKAHRDVFNVLLQILDDGRLTDNKGVVVDFKNTIIIMTSNVGSHFLLEAAAAQTPKRRRKSDKPELYEGVKTFQEAKSLALEALKKHFRPEFLNRLDDIICFEPLKRDDLIQIVRSQLADVVSGIKADRNITVKASDEALKKIVHLAYDPAYGARPLRRYVEHTLATEIGKNILTGAYSEGTSILIEPNLDVKMYEGSSPSEEEEPENLFRFVVVNPQTSAL</sequence>